<evidence type="ECO:0000259" key="5">
    <source>
        <dbReference type="PROSITE" id="PS52004"/>
    </source>
</evidence>
<evidence type="ECO:0000313" key="8">
    <source>
        <dbReference type="Proteomes" id="UP001218218"/>
    </source>
</evidence>
<feature type="domain" description="Ketosynthase family 3 (KS3)" evidence="5">
    <location>
        <begin position="1"/>
        <end position="403"/>
    </location>
</feature>
<evidence type="ECO:0000313" key="7">
    <source>
        <dbReference type="EMBL" id="KAJ7304541.1"/>
    </source>
</evidence>
<dbReference type="InterPro" id="IPR036291">
    <property type="entry name" value="NAD(P)-bd_dom_sf"/>
</dbReference>
<keyword evidence="1" id="KW-0596">Phosphopantetheine</keyword>
<dbReference type="SUPFAM" id="SSF53901">
    <property type="entry name" value="Thiolase-like"/>
    <property type="match status" value="1"/>
</dbReference>
<evidence type="ECO:0000256" key="1">
    <source>
        <dbReference type="ARBA" id="ARBA00022450"/>
    </source>
</evidence>
<evidence type="ECO:0000256" key="2">
    <source>
        <dbReference type="ARBA" id="ARBA00022553"/>
    </source>
</evidence>
<feature type="region of interest" description="C-terminal hotdog fold" evidence="4">
    <location>
        <begin position="998"/>
        <end position="1146"/>
    </location>
</feature>
<evidence type="ECO:0000256" key="3">
    <source>
        <dbReference type="ARBA" id="ARBA00022679"/>
    </source>
</evidence>
<dbReference type="SUPFAM" id="SSF52151">
    <property type="entry name" value="FabD/lysophospholipase-like"/>
    <property type="match status" value="1"/>
</dbReference>
<dbReference type="Gene3D" id="3.10.129.110">
    <property type="entry name" value="Polyketide synthase dehydratase"/>
    <property type="match status" value="1"/>
</dbReference>
<gene>
    <name evidence="7" type="ORF">DFH08DRAFT_721724</name>
</gene>
<feature type="non-terminal residue" evidence="7">
    <location>
        <position position="1"/>
    </location>
</feature>
<dbReference type="Gene3D" id="3.40.50.720">
    <property type="entry name" value="NAD(P)-binding Rossmann-like Domain"/>
    <property type="match status" value="1"/>
</dbReference>
<dbReference type="SUPFAM" id="SSF55048">
    <property type="entry name" value="Probable ACP-binding domain of malonyl-CoA ACP transacylase"/>
    <property type="match status" value="1"/>
</dbReference>
<dbReference type="SMART" id="SM00822">
    <property type="entry name" value="PKS_KR"/>
    <property type="match status" value="1"/>
</dbReference>
<dbReference type="InterPro" id="IPR014030">
    <property type="entry name" value="Ketoacyl_synth_N"/>
</dbReference>
<dbReference type="Gene3D" id="3.40.366.10">
    <property type="entry name" value="Malonyl-Coenzyme A Acyl Carrier Protein, domain 2"/>
    <property type="match status" value="1"/>
</dbReference>
<keyword evidence="3" id="KW-0808">Transferase</keyword>
<reference evidence="7" key="1">
    <citation type="submission" date="2023-03" db="EMBL/GenBank/DDBJ databases">
        <title>Massive genome expansion in bonnet fungi (Mycena s.s.) driven by repeated elements and novel gene families across ecological guilds.</title>
        <authorList>
            <consortium name="Lawrence Berkeley National Laboratory"/>
            <person name="Harder C.B."/>
            <person name="Miyauchi S."/>
            <person name="Viragh M."/>
            <person name="Kuo A."/>
            <person name="Thoen E."/>
            <person name="Andreopoulos B."/>
            <person name="Lu D."/>
            <person name="Skrede I."/>
            <person name="Drula E."/>
            <person name="Henrissat B."/>
            <person name="Morin E."/>
            <person name="Kohler A."/>
            <person name="Barry K."/>
            <person name="LaButti K."/>
            <person name="Morin E."/>
            <person name="Salamov A."/>
            <person name="Lipzen A."/>
            <person name="Mereny Z."/>
            <person name="Hegedus B."/>
            <person name="Baldrian P."/>
            <person name="Stursova M."/>
            <person name="Weitz H."/>
            <person name="Taylor A."/>
            <person name="Grigoriev I.V."/>
            <person name="Nagy L.G."/>
            <person name="Martin F."/>
            <person name="Kauserud H."/>
        </authorList>
    </citation>
    <scope>NUCLEOTIDE SEQUENCE</scope>
    <source>
        <strain evidence="7">CBHHK002</strain>
    </source>
</reference>
<evidence type="ECO:0000259" key="6">
    <source>
        <dbReference type="PROSITE" id="PS52019"/>
    </source>
</evidence>
<dbReference type="InterPro" id="IPR016035">
    <property type="entry name" value="Acyl_Trfase/lysoPLipase"/>
</dbReference>
<dbReference type="InterPro" id="IPR042104">
    <property type="entry name" value="PKS_dehydratase_sf"/>
</dbReference>
<dbReference type="InterPro" id="IPR001031">
    <property type="entry name" value="Thioesterase"/>
</dbReference>
<dbReference type="InterPro" id="IPR020841">
    <property type="entry name" value="PKS_Beta-ketoAc_synthase_dom"/>
</dbReference>
<dbReference type="InterPro" id="IPR029063">
    <property type="entry name" value="SAM-dependent_MTases_sf"/>
</dbReference>
<dbReference type="Gene3D" id="3.40.50.150">
    <property type="entry name" value="Vaccinia Virus protein VP39"/>
    <property type="match status" value="1"/>
</dbReference>
<dbReference type="Pfam" id="PF00975">
    <property type="entry name" value="Thioesterase"/>
    <property type="match status" value="1"/>
</dbReference>
<dbReference type="Pfam" id="PF14765">
    <property type="entry name" value="PS-DH"/>
    <property type="match status" value="1"/>
</dbReference>
<dbReference type="GO" id="GO:0004315">
    <property type="term" value="F:3-oxoacyl-[acyl-carrier-protein] synthase activity"/>
    <property type="evidence" value="ECO:0007669"/>
    <property type="project" value="InterPro"/>
</dbReference>
<sequence>VGIAAQLPSGSTSKDDFDYESFWNFLVKGESAYEPLENILPNLVGQRQTKLPTHGAFLKNAESFDNIALGVSARDARYIPFSGRRLLDLSFQALLDSGIESRGRRIGSFMSGNLDRSTIAESEGSCSWMPHMIANRIAYSLNLTGPSVYLDTACSSSLTALHLAIAAIEREDCTAAIVGAAQINRDPLEWINYGHAGLLSPDGICKPFDEGADGFARGEGAVVVVLKPLKDAIRDNDHVYSVVVGSAISTTGSRLPVNVPNGMAQQQCVYEAYKRAGLKPQDADYVELHATGTSVGDPIETNAAGPLFSKNTSANFGSVKGNIGHLEVAAFLTSLVKACLIFEHGIIPPTVNFLIPARGINWNDFQVVVPIKPTALGCNSGRSTISLSAAGIGGATGHVVVQAPPVPNQPSAKSSTTPILFLIGGLSSNVAGQIARATSLMDIKELGQYAVTLSRRARQLPWRTYFTIPMSPPSRPVFPSATLVPNDPPPIAFVFSGQGPQNFEMGRQLFVEYPVFRNTILELDDVYRRVKGVSLVESTGLFAVPRPQSSPSTVTLSDFAWPVAITLPAISMIQIAMFDLLKSVGIVPEMMWGHSAGETAILYACGAGSKEMAMEIAIARGESMTYTESSDVGMAMLTCNADHAAALIASITGNAEGVLEISCFNTPDSVAVSGSTCLLDQLVGLAKSEGLFAQRIRTMVPGHSSLMDDIKVDYYTRMNDIFSRYPGPHAPRIRVFSTCQEQMLVDMFTAHYFWDNCRNPVQFNNAVSHSLPSSPVFIEISCHPVLSSSILARGVPDARVLCPMRRISVKKAPHALSNEPEIFLDTLGRCSLAGINSLDLSGLYGFSALKAKFIDHPLTPRVISPPKSFIPQHIPSAPGNDGPLSCSNLRINHNTHPDLAEHVINGEFAGEAIVPATGFIEMLLEAGANFLWDVDFISILSLASSSPVEVELQRLDSEWSITTNTTSRKREHVRGCMDKSGPSELAPSINLATLWESLPPLNFNGFYSSVEPLATYGPRFQRVVRCHGGPGEVIAEIKGPTSEELYVFSAQKYLLHPVIMDACLHVMLHPAISKSSRDVIYLPSRVEYFVFYRREDGTGNWFSHIKLRRWTPEYRYYNVVVADSRGLMLCQIRNLVVRKFTSVAPVGINRRFDLMFQPASIHVDIPKFHNTFPSMLNKGQLLLLYEILDSRATQMIFRSLNHDIAVKEDVRNNLAEQVMSARKRPRRSLDSLDHFVQVENERSNLARSISYESLVPKAYDISRDPEAQDLHSNSYDVIVALHALHAAPNVETCLASLQHLLVPGGCLLVVELDGTAWMKTPGSVWLDCVFGSFPEWFGYADGRDHCTMAPGLWKTKLEAMSFVNVQTCVEDHGGGRDFFFVAQKSASCPFPVSDLAFDSRHIYKYQVGAEVELQTYLRAYNPVAANTFHILAVVGRDADAAVGLCATLRKEFPAWDILLWIFESLAHIADPIPLLSRHRGTFGFRDNVVSFDRDGVPHVLRVVLSPQPSNSASPLPIPGAYSYPTSADSNFIDVRIIDWAGASSSYDGFIGQVVSNHHSAFSAGDLVGGLADRSSAEIVHVPVHHTTPLTKDSAPNFFGDILTALLRFSIHPPPPSPRPRILLAVEDRALAEVLRCNASNMPQLEVVATDFRALDTFQLVDFVFTDSGTYAQYTHLRRWIARSGQAILWDELLKAHIGHDSSFLGRMLKKARTTGLDVSPAVQGDAQTVPSITPHPHSGVSPPFRPDHAYILLGGIGGLGVDLATWLYEHGARHLVLTSRRGLGSLDTVGDAMTLAKIAYLQNQESLDLRLEACDGTDRDAMHSLLHGLLVPIAGCFHMVLVLSDAPFLNQTHQTFATVYESKIGVFERFAAEIDVGSLDFFVAFSSISGLVGLTGQSNYASACTALDGVLAQYPNAFSLITPGISDAGYLVRPCNTFNRLRSNIYTGSSLTAQGLWACLEDGLRKLDEGPFNQYIPELNWSSIDAQLGLPLAYGYLVPPNHGSQILPKEPKNAQEDTLSRVLELLEVSINDFDAAQPLTVYGLDSISAASLSSMLRPHASFSQMQLLGGATWSEIAHELESTSLVDDSSAPRTNPSEQVLVEISGGGGIPLIILPGANGSMVPFFGLRKHFSGPIWGIQITDSTPLQSLTGLVDFWKQHICEKRPHGPYRFAAYSASALAGVVLTKSMEDTGEEVTQLAFIDHCAALWIREEAEALLRQGTVENFQNLADKAVLDMLRDDPSTGIEAVSNYEAAVLDDPNAAANLRREVQISRTVMGLIYRFLETFYPATSMKSYGAFIDPFTTWLFSINAPLIILVAEHGVVLSVPGGAWPDLGASRFEKPPVVHYLRGMGHFGLFADASVAQMLEV</sequence>
<dbReference type="InterPro" id="IPR016039">
    <property type="entry name" value="Thiolase-like"/>
</dbReference>
<dbReference type="InterPro" id="IPR016036">
    <property type="entry name" value="Malonyl_transacylase_ACP-bd"/>
</dbReference>
<dbReference type="InterPro" id="IPR050091">
    <property type="entry name" value="PKS_NRPS_Biosynth_Enz"/>
</dbReference>
<dbReference type="Proteomes" id="UP001218218">
    <property type="component" value="Unassembled WGS sequence"/>
</dbReference>
<dbReference type="InterPro" id="IPR013968">
    <property type="entry name" value="PKS_KR"/>
</dbReference>
<dbReference type="PANTHER" id="PTHR43775:SF37">
    <property type="entry name" value="SI:DKEY-61P9.11"/>
    <property type="match status" value="1"/>
</dbReference>
<dbReference type="GO" id="GO:0006633">
    <property type="term" value="P:fatty acid biosynthetic process"/>
    <property type="evidence" value="ECO:0007669"/>
    <property type="project" value="InterPro"/>
</dbReference>
<protein>
    <recommendedName>
        <fullName evidence="9">Polyketide synthase</fullName>
    </recommendedName>
</protein>
<keyword evidence="2" id="KW-0597">Phosphoprotein</keyword>
<dbReference type="Gene3D" id="3.40.47.10">
    <property type="match status" value="1"/>
</dbReference>
<dbReference type="Pfam" id="PF02801">
    <property type="entry name" value="Ketoacyl-synt_C"/>
    <property type="match status" value="1"/>
</dbReference>
<dbReference type="InterPro" id="IPR014031">
    <property type="entry name" value="Ketoacyl_synth_C"/>
</dbReference>
<dbReference type="EMBL" id="JARIHO010000101">
    <property type="protein sequence ID" value="KAJ7304541.1"/>
    <property type="molecule type" value="Genomic_DNA"/>
</dbReference>
<evidence type="ECO:0008006" key="9">
    <source>
        <dbReference type="Google" id="ProtNLM"/>
    </source>
</evidence>
<organism evidence="7 8">
    <name type="scientific">Mycena albidolilacea</name>
    <dbReference type="NCBI Taxonomy" id="1033008"/>
    <lineage>
        <taxon>Eukaryota</taxon>
        <taxon>Fungi</taxon>
        <taxon>Dikarya</taxon>
        <taxon>Basidiomycota</taxon>
        <taxon>Agaricomycotina</taxon>
        <taxon>Agaricomycetes</taxon>
        <taxon>Agaricomycetidae</taxon>
        <taxon>Agaricales</taxon>
        <taxon>Marasmiineae</taxon>
        <taxon>Mycenaceae</taxon>
        <taxon>Mycena</taxon>
    </lineage>
</organism>
<dbReference type="Pfam" id="PF00109">
    <property type="entry name" value="ketoacyl-synt"/>
    <property type="match status" value="1"/>
</dbReference>
<dbReference type="SMART" id="SM00827">
    <property type="entry name" value="PKS_AT"/>
    <property type="match status" value="1"/>
</dbReference>
<feature type="active site" description="Proton donor; for dehydratase activity" evidence="4">
    <location>
        <position position="1061"/>
    </location>
</feature>
<dbReference type="InterPro" id="IPR049900">
    <property type="entry name" value="PKS_mFAS_DH"/>
</dbReference>
<dbReference type="SUPFAM" id="SSF53474">
    <property type="entry name" value="alpha/beta-Hydrolases"/>
    <property type="match status" value="1"/>
</dbReference>
<name>A0AAD7E963_9AGAR</name>
<evidence type="ECO:0000256" key="4">
    <source>
        <dbReference type="PROSITE-ProRule" id="PRU01363"/>
    </source>
</evidence>
<keyword evidence="8" id="KW-1185">Reference proteome</keyword>
<dbReference type="SUPFAM" id="SSF51735">
    <property type="entry name" value="NAD(P)-binding Rossmann-fold domains"/>
    <property type="match status" value="1"/>
</dbReference>
<dbReference type="Pfam" id="PF00698">
    <property type="entry name" value="Acyl_transf_1"/>
    <property type="match status" value="1"/>
</dbReference>
<dbReference type="CDD" id="cd00833">
    <property type="entry name" value="PKS"/>
    <property type="match status" value="1"/>
</dbReference>
<feature type="domain" description="PKS/mFAS DH" evidence="6">
    <location>
        <begin position="867"/>
        <end position="1146"/>
    </location>
</feature>
<dbReference type="SMART" id="SM00825">
    <property type="entry name" value="PKS_KS"/>
    <property type="match status" value="1"/>
</dbReference>
<dbReference type="PROSITE" id="PS00606">
    <property type="entry name" value="KS3_1"/>
    <property type="match status" value="1"/>
</dbReference>
<dbReference type="PANTHER" id="PTHR43775">
    <property type="entry name" value="FATTY ACID SYNTHASE"/>
    <property type="match status" value="1"/>
</dbReference>
<feature type="region of interest" description="N-terminal hotdog fold" evidence="4">
    <location>
        <begin position="867"/>
        <end position="984"/>
    </location>
</feature>
<dbReference type="InterPro" id="IPR014043">
    <property type="entry name" value="Acyl_transferase_dom"/>
</dbReference>
<dbReference type="InterPro" id="IPR018201">
    <property type="entry name" value="Ketoacyl_synth_AS"/>
</dbReference>
<dbReference type="GO" id="GO:0004312">
    <property type="term" value="F:fatty acid synthase activity"/>
    <property type="evidence" value="ECO:0007669"/>
    <property type="project" value="TreeGrafter"/>
</dbReference>
<dbReference type="PROSITE" id="PS52019">
    <property type="entry name" value="PKS_MFAS_DH"/>
    <property type="match status" value="1"/>
</dbReference>
<dbReference type="Pfam" id="PF08659">
    <property type="entry name" value="KR"/>
    <property type="match status" value="1"/>
</dbReference>
<accession>A0AAD7E963</accession>
<dbReference type="InterPro" id="IPR057326">
    <property type="entry name" value="KR_dom"/>
</dbReference>
<dbReference type="InterPro" id="IPR049551">
    <property type="entry name" value="PKS_DH_C"/>
</dbReference>
<feature type="active site" description="Proton acceptor; for dehydratase activity" evidence="4">
    <location>
        <position position="902"/>
    </location>
</feature>
<dbReference type="InterPro" id="IPR001227">
    <property type="entry name" value="Ac_transferase_dom_sf"/>
</dbReference>
<proteinExistence type="predicted"/>
<dbReference type="SUPFAM" id="SSF53335">
    <property type="entry name" value="S-adenosyl-L-methionine-dependent methyltransferases"/>
    <property type="match status" value="1"/>
</dbReference>
<dbReference type="InterPro" id="IPR029058">
    <property type="entry name" value="AB_hydrolase_fold"/>
</dbReference>
<dbReference type="Gene3D" id="3.40.50.1820">
    <property type="entry name" value="alpha/beta hydrolase"/>
    <property type="match status" value="1"/>
</dbReference>
<dbReference type="PROSITE" id="PS52004">
    <property type="entry name" value="KS3_2"/>
    <property type="match status" value="1"/>
</dbReference>
<comment type="caution">
    <text evidence="7">The sequence shown here is derived from an EMBL/GenBank/DDBJ whole genome shotgun (WGS) entry which is preliminary data.</text>
</comment>